<keyword evidence="3" id="KW-1185">Reference proteome</keyword>
<organism evidence="2 3">
    <name type="scientific">Porphyromonas somerae</name>
    <dbReference type="NCBI Taxonomy" id="322095"/>
    <lineage>
        <taxon>Bacteria</taxon>
        <taxon>Pseudomonadati</taxon>
        <taxon>Bacteroidota</taxon>
        <taxon>Bacteroidia</taxon>
        <taxon>Bacteroidales</taxon>
        <taxon>Porphyromonadaceae</taxon>
        <taxon>Porphyromonas</taxon>
    </lineage>
</organism>
<evidence type="ECO:0008006" key="4">
    <source>
        <dbReference type="Google" id="ProtNLM"/>
    </source>
</evidence>
<dbReference type="AlphaFoldDB" id="A0A134B7Y8"/>
<dbReference type="Proteomes" id="UP000070224">
    <property type="component" value="Unassembled WGS sequence"/>
</dbReference>
<evidence type="ECO:0000256" key="1">
    <source>
        <dbReference type="SAM" id="SignalP"/>
    </source>
</evidence>
<dbReference type="PATRIC" id="fig|322095.3.peg.1190"/>
<evidence type="ECO:0000313" key="2">
    <source>
        <dbReference type="EMBL" id="KXB76042.1"/>
    </source>
</evidence>
<comment type="caution">
    <text evidence="2">The sequence shown here is derived from an EMBL/GenBank/DDBJ whole genome shotgun (WGS) entry which is preliminary data.</text>
</comment>
<proteinExistence type="predicted"/>
<dbReference type="RefSeq" id="WP_156429983.1">
    <property type="nucleotide sequence ID" value="NZ_KQ960446.1"/>
</dbReference>
<sequence length="229" mass="24859">MKKLVLPMANFKRLAGVLLATSVVATSAAAQEPQKPTLTTEIGLSTVWNTGMNISPFGLKYQSEYFGLRPALHAQLLLQYKPGEAIGLEAQGLQWRKSLADLSAETRIQQSYVGLAWAKVSPLNRQSFLLRNSLSVGVTYTHGLAQAWGSRAETKANAWGIGLTYRLTLGYRLSQYHAIGLQVGLSTYSSFSWRGAFSPDAYTGSILGKNTNVGVYPSVGLVFTNPLGR</sequence>
<reference evidence="3" key="1">
    <citation type="submission" date="2016-01" db="EMBL/GenBank/DDBJ databases">
        <authorList>
            <person name="Mitreva M."/>
            <person name="Pepin K.H."/>
            <person name="Mihindukulasuriya K.A."/>
            <person name="Fulton R."/>
            <person name="Fronick C."/>
            <person name="O'Laughlin M."/>
            <person name="Miner T."/>
            <person name="Herter B."/>
            <person name="Rosa B.A."/>
            <person name="Cordes M."/>
            <person name="Tomlinson C."/>
            <person name="Wollam A."/>
            <person name="Palsikar V.B."/>
            <person name="Mardis E.R."/>
            <person name="Wilson R.K."/>
        </authorList>
    </citation>
    <scope>NUCLEOTIDE SEQUENCE [LARGE SCALE GENOMIC DNA]</scope>
    <source>
        <strain evidence="3">KA00683</strain>
    </source>
</reference>
<name>A0A134B7Y8_9PORP</name>
<protein>
    <recommendedName>
        <fullName evidence="4">Outer membrane protein beta-barrel domain-containing protein</fullName>
    </recommendedName>
</protein>
<gene>
    <name evidence="2" type="ORF">HMPREF3185_01204</name>
</gene>
<accession>A0A134B7Y8</accession>
<feature type="signal peptide" evidence="1">
    <location>
        <begin position="1"/>
        <end position="30"/>
    </location>
</feature>
<feature type="chain" id="PRO_5007462347" description="Outer membrane protein beta-barrel domain-containing protein" evidence="1">
    <location>
        <begin position="31"/>
        <end position="229"/>
    </location>
</feature>
<dbReference type="STRING" id="322095.HMPREF3185_01204"/>
<keyword evidence="1" id="KW-0732">Signal</keyword>
<dbReference type="EMBL" id="LSDK01000080">
    <property type="protein sequence ID" value="KXB76042.1"/>
    <property type="molecule type" value="Genomic_DNA"/>
</dbReference>
<evidence type="ECO:0000313" key="3">
    <source>
        <dbReference type="Proteomes" id="UP000070224"/>
    </source>
</evidence>